<sequence>MGASQLVEQWPQFPATTIILVILPLASVLLLLHGSWKKRPGAKLPPGPWCLPMVGSLHQIGPLPHRSLSALARRHGPVMTVWLGTVPAVVLSSPEAAREALRTHDADCCSRAPSAGPRLLSYGYKDVAFSPYSDHVREMRKLFILELLSRRRVQAARHAREAQVEKLVKSLASSSGGGGIPVPIADHVFAAVDGIIGSFAFGENYAAEQFKEQFVPVLNETMDMLSSFSAEDFFPGAFGRLVDRVTGIKARRDKIFEKLDGFFEQLVDQYEDPSRRKPADDDEGCASVLVQELVDLWKKNGGEDFTREHVKAMLMNTFVGGNHTSSVTISWAMAELIRQPRVLKKVQDEIRLAAGGRRAQQEDMGSLKYLRMVVKETLRLHPPATLLVPRETTRRIQVAGHSIPAKTKVIVNAWAIGRDPGVWKDPEEFCPERFQDADIDFHGAHFQLLPFGSGRRVCPGLAMGVANIEFILANLLYCFDWELPAGVRSQDVRMEEAGALTFRKKTPLLLLPTKYEANNACH</sequence>
<name>A0ACD5VLS8_AVESA</name>
<accession>A0ACD5VLS8</accession>
<evidence type="ECO:0000313" key="1">
    <source>
        <dbReference type="EnsemblPlants" id="AVESA.00010b.r2.3CG0452200.1.CDS"/>
    </source>
</evidence>
<proteinExistence type="predicted"/>
<protein>
    <submittedName>
        <fullName evidence="1">Uncharacterized protein</fullName>
    </submittedName>
</protein>
<dbReference type="EnsemblPlants" id="AVESA.00010b.r2.3CG0452200.1">
    <property type="protein sequence ID" value="AVESA.00010b.r2.3CG0452200.1.CDS"/>
    <property type="gene ID" value="AVESA.00010b.r2.3CG0452200"/>
</dbReference>
<dbReference type="Proteomes" id="UP001732700">
    <property type="component" value="Chromosome 3C"/>
</dbReference>
<reference evidence="1" key="1">
    <citation type="submission" date="2021-05" db="EMBL/GenBank/DDBJ databases">
        <authorList>
            <person name="Scholz U."/>
            <person name="Mascher M."/>
            <person name="Fiebig A."/>
        </authorList>
    </citation>
    <scope>NUCLEOTIDE SEQUENCE [LARGE SCALE GENOMIC DNA]</scope>
</reference>
<keyword evidence="2" id="KW-1185">Reference proteome</keyword>
<reference evidence="1" key="2">
    <citation type="submission" date="2025-09" db="UniProtKB">
        <authorList>
            <consortium name="EnsemblPlants"/>
        </authorList>
    </citation>
    <scope>IDENTIFICATION</scope>
</reference>
<organism evidence="1 2">
    <name type="scientific">Avena sativa</name>
    <name type="common">Oat</name>
    <dbReference type="NCBI Taxonomy" id="4498"/>
    <lineage>
        <taxon>Eukaryota</taxon>
        <taxon>Viridiplantae</taxon>
        <taxon>Streptophyta</taxon>
        <taxon>Embryophyta</taxon>
        <taxon>Tracheophyta</taxon>
        <taxon>Spermatophyta</taxon>
        <taxon>Magnoliopsida</taxon>
        <taxon>Liliopsida</taxon>
        <taxon>Poales</taxon>
        <taxon>Poaceae</taxon>
        <taxon>BOP clade</taxon>
        <taxon>Pooideae</taxon>
        <taxon>Poodae</taxon>
        <taxon>Poeae</taxon>
        <taxon>Poeae Chloroplast Group 1 (Aveneae type)</taxon>
        <taxon>Aveninae</taxon>
        <taxon>Avena</taxon>
    </lineage>
</organism>
<evidence type="ECO:0000313" key="2">
    <source>
        <dbReference type="Proteomes" id="UP001732700"/>
    </source>
</evidence>